<dbReference type="Proteomes" id="UP000561271">
    <property type="component" value="Unassembled WGS sequence"/>
</dbReference>
<evidence type="ECO:0000313" key="2">
    <source>
        <dbReference type="Proteomes" id="UP000561271"/>
    </source>
</evidence>
<dbReference type="AlphaFoldDB" id="A0A6V8Q0V2"/>
<evidence type="ECO:0000313" key="1">
    <source>
        <dbReference type="EMBL" id="GFP38217.1"/>
    </source>
</evidence>
<organism evidence="1 2">
    <name type="scientific">Candidatus Hakubella thermalkaliphila</name>
    <dbReference type="NCBI Taxonomy" id="2754717"/>
    <lineage>
        <taxon>Bacteria</taxon>
        <taxon>Bacillati</taxon>
        <taxon>Actinomycetota</taxon>
        <taxon>Actinomycetota incertae sedis</taxon>
        <taxon>Candidatus Hakubellales</taxon>
        <taxon>Candidatus Hakubellaceae</taxon>
        <taxon>Candidatus Hakubella</taxon>
    </lineage>
</organism>
<sequence length="27" mass="3093">LKCTTVVIEKKGNSAVTKMQKEMIQRK</sequence>
<name>A0A6V8Q0V2_9ACTN</name>
<feature type="non-terminal residue" evidence="1">
    <location>
        <position position="1"/>
    </location>
</feature>
<accession>A0A6V8Q0V2</accession>
<dbReference type="EMBL" id="BLSC01000417">
    <property type="protein sequence ID" value="GFP38217.1"/>
    <property type="molecule type" value="Genomic_DNA"/>
</dbReference>
<protein>
    <submittedName>
        <fullName evidence="1">Uncharacterized protein</fullName>
    </submittedName>
</protein>
<comment type="caution">
    <text evidence="1">The sequence shown here is derived from an EMBL/GenBank/DDBJ whole genome shotgun (WGS) entry which is preliminary data.</text>
</comment>
<reference evidence="1 2" key="1">
    <citation type="journal article" date="2020" name="Front. Microbiol.">
        <title>Single-cell genomics of novel Actinobacteria with the Wood-Ljungdahl pathway discovered in a serpentinizing system.</title>
        <authorList>
            <person name="Merino N."/>
            <person name="Kawai M."/>
            <person name="Boyd E.S."/>
            <person name="Colman D.R."/>
            <person name="McGlynn S.E."/>
            <person name="Nealson K.H."/>
            <person name="Kurokawa K."/>
            <person name="Hongoh Y."/>
        </authorList>
    </citation>
    <scope>NUCLEOTIDE SEQUENCE [LARGE SCALE GENOMIC DNA]</scope>
    <source>
        <strain evidence="1 2">S44</strain>
    </source>
</reference>
<gene>
    <name evidence="1" type="ORF">HKBW3S44_01897</name>
</gene>
<proteinExistence type="predicted"/>